<feature type="transmembrane region" description="Helical" evidence="8">
    <location>
        <begin position="216"/>
        <end position="238"/>
    </location>
</feature>
<feature type="transmembrane region" description="Helical" evidence="8">
    <location>
        <begin position="507"/>
        <end position="528"/>
    </location>
</feature>
<organism evidence="9 10">
    <name type="scientific">Patella caerulea</name>
    <name type="common">Rayed Mediterranean limpet</name>
    <dbReference type="NCBI Taxonomy" id="87958"/>
    <lineage>
        <taxon>Eukaryota</taxon>
        <taxon>Metazoa</taxon>
        <taxon>Spiralia</taxon>
        <taxon>Lophotrochozoa</taxon>
        <taxon>Mollusca</taxon>
        <taxon>Gastropoda</taxon>
        <taxon>Patellogastropoda</taxon>
        <taxon>Patelloidea</taxon>
        <taxon>Patellidae</taxon>
        <taxon>Patella</taxon>
    </lineage>
</organism>
<feature type="transmembrane region" description="Helical" evidence="8">
    <location>
        <begin position="307"/>
        <end position="326"/>
    </location>
</feature>
<feature type="transmembrane region" description="Helical" evidence="8">
    <location>
        <begin position="418"/>
        <end position="438"/>
    </location>
</feature>
<dbReference type="InterPro" id="IPR029044">
    <property type="entry name" value="Nucleotide-diphossugar_trans"/>
</dbReference>
<keyword evidence="6 8" id="KW-0472">Membrane</keyword>
<feature type="compositionally biased region" description="Basic and acidic residues" evidence="7">
    <location>
        <begin position="60"/>
        <end position="72"/>
    </location>
</feature>
<feature type="region of interest" description="Disordered" evidence="7">
    <location>
        <begin position="1583"/>
        <end position="1606"/>
    </location>
</feature>
<dbReference type="PANTHER" id="PTHR22914">
    <property type="entry name" value="CHITIN SYNTHASE"/>
    <property type="match status" value="1"/>
</dbReference>
<dbReference type="EC" id="2.4.1.16" evidence="2"/>
<protein>
    <recommendedName>
        <fullName evidence="2">chitin synthase</fullName>
        <ecNumber evidence="2">2.4.1.16</ecNumber>
    </recommendedName>
</protein>
<evidence type="ECO:0000313" key="9">
    <source>
        <dbReference type="EMBL" id="KAK6165558.1"/>
    </source>
</evidence>
<dbReference type="PANTHER" id="PTHR22914:SF42">
    <property type="entry name" value="CHITIN SYNTHASE"/>
    <property type="match status" value="1"/>
</dbReference>
<keyword evidence="3" id="KW-0328">Glycosyltransferase</keyword>
<feature type="transmembrane region" description="Helical" evidence="8">
    <location>
        <begin position="282"/>
        <end position="301"/>
    </location>
</feature>
<comment type="caution">
    <text evidence="9">The sequence shown here is derived from an EMBL/GenBank/DDBJ whole genome shotgun (WGS) entry which is preliminary data.</text>
</comment>
<keyword evidence="3" id="KW-0808">Transferase</keyword>
<comment type="subcellular location">
    <subcellularLocation>
        <location evidence="1">Membrane</location>
        <topology evidence="1">Multi-pass membrane protein</topology>
    </subcellularLocation>
</comment>
<feature type="transmembrane region" description="Helical" evidence="8">
    <location>
        <begin position="1295"/>
        <end position="1313"/>
    </location>
</feature>
<dbReference type="GO" id="GO:0071944">
    <property type="term" value="C:cell periphery"/>
    <property type="evidence" value="ECO:0007669"/>
    <property type="project" value="TreeGrafter"/>
</dbReference>
<feature type="transmembrane region" description="Helical" evidence="8">
    <location>
        <begin position="1014"/>
        <end position="1035"/>
    </location>
</feature>
<sequence length="1665" mass="189634">MSLFSRRPLFNFNLPKPNLESSDSTEDDLSDISDPPEDYDTDIDKYKNDSDIPPSDLENEQNHRENTDVDAEDHSFESKRWDLFEITSDDKDEESTNEFWKSLNMVVKAVMCCVLFLLVFITSVLSKLSFLIIAHNINTTIDEVVLEKAGHCPENLTKCNVTEGGEKYALKASNRVVDIQWVWGMTIIICLPYIFTIFKCFKNFCFEKTRKLNKPCLFIALVLETIHSVGLGIFVYIVAPFGDALFTLTIIQSVTIVPSFFRCIPSTNKEHETKWRSVPLSILASLVHVGFLGVLCYRTILLPSGNFLVFAICCPVSILMISVVWWENFIPNHGRITSRQQWKAMSNFALTKLAVRIRRTKIDFCVNVWKLILNVAIPLAIFAPGGCAPVLYFTSTKATECSLLGNLTLVYNPHEFSISYLPLIMAAVNFALSGIGFKMAKAACKIRSQIACFSLPLVMTTPITFVLVLVSYKKDFVGDIFGPDVAWFHLKSDQGLLEFLETYMLTLWLPILPIMFLFFLITVNHIWIPGADRVARTSMLFSKPLYCGVFFDQSLILHRRTDDNFFRRIEAEDKLSKILQEKGYYDTPKDIEQHKMSLRKSGMVPLIYACATLWRENAKEMTQLFKSILRMDFDQFQKAMHQTITGEVDKDMYEFEAHIFFDDAFFDDIETGEHKVNSYVKQMISTLKIAVSSIHHNKICVDQPRNYETPYGGRLEWTLPGDNKLIVHLKDKKLIRVKKRWSQVMYMYYLLSFRLMCDDEVRRKSKAAENTYILALDGDVDFYPSAVQLLVDRMRKNVNLGAAAGRIHPIGSGPMVWYQQFEYSVSHWLQKATEHTIGCVFCSPGCFSLFRGSALMRDDVIKKYATVATEARHKIQFDMGEDRWLCTLLLKAGMKVEYCAAADAYTFCPETFNEFYKQRRRWTPSTMANILDILSSWKELCRINDDISCIYMFYQAALFLSSVLTPGTIFLLILGAFNTAYPDISLHVALIFNLLPVVIFIIMCYTASEDVQIGFAAVMSTIYSLVMMVVIVGLIKQIVESQFCSVTAVFFLSVVGIFFVSAVLHPREFLTVFNGIIYFLTIPSSSMLLIFYALGNLNNGAWGTRDIKLVSVSNPNVPGERAKGKNPLSGAATLFGNIKSKFSSDYVFTCGNLARCICCPTTALKEEDVKLQAILTKLEGLEEQLEDLAPKQTGNTEQEWNKLPYVASSEPMQRFSENTDIFVGSRSNPVYEDEQTKPDKRRWNEDPDLGSTTAFNDEETQFWKGLIATYLTPIELTDKQAKDAAVEMTGLRDKVCLFFYLSNALFVTIIYILESVSRDSPGLTIQLPCDKGRIGQKIEPISIAFTLIFGILLVTQFIAMMFHRFSTLLHIAATTEIRFSKTEEEVESLRMTAIKRFNDKRGVDFGGSIRSIDSVPSDITFMGTKAETRKFVKKLTRRQRDEARGKTDNRVFDIYRRNIASFQKNLVALDTENKNDQKIEKEAKRRFGGIPTKYVKTIVDMAKDDDYKTRLSERTNALSAWQKVRHNIVQDRRPEPKFLSVAEQVMAKSRADSTMGENNRQLPRKDSVVTFGETYDERKDAIRSSWESARSSSQYPAPRTKGDRSSLWSKVASTVAPRTDMNRSLLVNADIVNEGATNPVFRLEDEGVTLDNDYYDSHENTITTF</sequence>
<feature type="transmembrane region" description="Helical" evidence="8">
    <location>
        <begin position="1042"/>
        <end position="1064"/>
    </location>
</feature>
<feature type="compositionally biased region" description="Acidic residues" evidence="7">
    <location>
        <begin position="23"/>
        <end position="41"/>
    </location>
</feature>
<feature type="compositionally biased region" description="Low complexity" evidence="7">
    <location>
        <begin position="1584"/>
        <end position="1593"/>
    </location>
</feature>
<proteinExistence type="predicted"/>
<evidence type="ECO:0000256" key="8">
    <source>
        <dbReference type="SAM" id="Phobius"/>
    </source>
</evidence>
<feature type="transmembrane region" description="Helical" evidence="8">
    <location>
        <begin position="1341"/>
        <end position="1362"/>
    </location>
</feature>
<keyword evidence="10" id="KW-1185">Reference proteome</keyword>
<dbReference type="SUPFAM" id="SSF53448">
    <property type="entry name" value="Nucleotide-diphospho-sugar transferases"/>
    <property type="match status" value="1"/>
</dbReference>
<feature type="transmembrane region" description="Helical" evidence="8">
    <location>
        <begin position="951"/>
        <end position="974"/>
    </location>
</feature>
<feature type="transmembrane region" description="Helical" evidence="8">
    <location>
        <begin position="450"/>
        <end position="472"/>
    </location>
</feature>
<feature type="transmembrane region" description="Helical" evidence="8">
    <location>
        <begin position="368"/>
        <end position="393"/>
    </location>
</feature>
<feature type="transmembrane region" description="Helical" evidence="8">
    <location>
        <begin position="986"/>
        <end position="1008"/>
    </location>
</feature>
<evidence type="ECO:0000256" key="1">
    <source>
        <dbReference type="ARBA" id="ARBA00004141"/>
    </source>
</evidence>
<dbReference type="EMBL" id="JAZGQO010000021">
    <property type="protein sequence ID" value="KAK6165558.1"/>
    <property type="molecule type" value="Genomic_DNA"/>
</dbReference>
<dbReference type="Proteomes" id="UP001347796">
    <property type="component" value="Unassembled WGS sequence"/>
</dbReference>
<dbReference type="GO" id="GO:0006031">
    <property type="term" value="P:chitin biosynthetic process"/>
    <property type="evidence" value="ECO:0007669"/>
    <property type="project" value="TreeGrafter"/>
</dbReference>
<feature type="transmembrane region" description="Helical" evidence="8">
    <location>
        <begin position="109"/>
        <end position="134"/>
    </location>
</feature>
<gene>
    <name evidence="9" type="ORF">SNE40_022465</name>
</gene>
<feature type="transmembrane region" description="Helical" evidence="8">
    <location>
        <begin position="181"/>
        <end position="204"/>
    </location>
</feature>
<feature type="transmembrane region" description="Helical" evidence="8">
    <location>
        <begin position="1076"/>
        <end position="1095"/>
    </location>
</feature>
<name>A0AAN8IZN5_PATCE</name>
<dbReference type="Gene3D" id="3.90.550.10">
    <property type="entry name" value="Spore Coat Polysaccharide Biosynthesis Protein SpsA, Chain A"/>
    <property type="match status" value="1"/>
</dbReference>
<evidence type="ECO:0000313" key="10">
    <source>
        <dbReference type="Proteomes" id="UP001347796"/>
    </source>
</evidence>
<feature type="region of interest" description="Disordered" evidence="7">
    <location>
        <begin position="1"/>
        <end position="72"/>
    </location>
</feature>
<evidence type="ECO:0000256" key="6">
    <source>
        <dbReference type="ARBA" id="ARBA00023136"/>
    </source>
</evidence>
<evidence type="ECO:0000256" key="7">
    <source>
        <dbReference type="SAM" id="MobiDB-lite"/>
    </source>
</evidence>
<dbReference type="Pfam" id="PF03142">
    <property type="entry name" value="Chitin_synth_2"/>
    <property type="match status" value="1"/>
</dbReference>
<evidence type="ECO:0000256" key="4">
    <source>
        <dbReference type="ARBA" id="ARBA00022692"/>
    </source>
</evidence>
<evidence type="ECO:0000256" key="3">
    <source>
        <dbReference type="ARBA" id="ARBA00022676"/>
    </source>
</evidence>
<reference evidence="9 10" key="1">
    <citation type="submission" date="2024-01" db="EMBL/GenBank/DDBJ databases">
        <title>The genome of the rayed Mediterranean limpet Patella caerulea (Linnaeus, 1758).</title>
        <authorList>
            <person name="Anh-Thu Weber A."/>
            <person name="Halstead-Nussloch G."/>
        </authorList>
    </citation>
    <scope>NUCLEOTIDE SEQUENCE [LARGE SCALE GENOMIC DNA]</scope>
    <source>
        <strain evidence="9">AATW-2023a</strain>
        <tissue evidence="9">Whole specimen</tissue>
    </source>
</reference>
<dbReference type="InterPro" id="IPR004835">
    <property type="entry name" value="Chitin_synth"/>
</dbReference>
<evidence type="ECO:0000256" key="2">
    <source>
        <dbReference type="ARBA" id="ARBA00012543"/>
    </source>
</evidence>
<evidence type="ECO:0000256" key="5">
    <source>
        <dbReference type="ARBA" id="ARBA00022989"/>
    </source>
</evidence>
<keyword evidence="5 8" id="KW-1133">Transmembrane helix</keyword>
<feature type="transmembrane region" description="Helical" evidence="8">
    <location>
        <begin position="244"/>
        <end position="261"/>
    </location>
</feature>
<keyword evidence="4 8" id="KW-0812">Transmembrane</keyword>
<dbReference type="GO" id="GO:0016020">
    <property type="term" value="C:membrane"/>
    <property type="evidence" value="ECO:0007669"/>
    <property type="project" value="UniProtKB-SubCell"/>
</dbReference>
<accession>A0AAN8IZN5</accession>
<dbReference type="GO" id="GO:0004100">
    <property type="term" value="F:chitin synthase activity"/>
    <property type="evidence" value="ECO:0007669"/>
    <property type="project" value="UniProtKB-EC"/>
</dbReference>